<feature type="compositionally biased region" description="Low complexity" evidence="1">
    <location>
        <begin position="113"/>
        <end position="125"/>
    </location>
</feature>
<evidence type="ECO:0000313" key="2">
    <source>
        <dbReference type="EMBL" id="KIK60827.1"/>
    </source>
</evidence>
<feature type="region of interest" description="Disordered" evidence="1">
    <location>
        <begin position="111"/>
        <end position="144"/>
    </location>
</feature>
<evidence type="ECO:0000256" key="1">
    <source>
        <dbReference type="SAM" id="MobiDB-lite"/>
    </source>
</evidence>
<organism evidence="2 3">
    <name type="scientific">Collybiopsis luxurians FD-317 M1</name>
    <dbReference type="NCBI Taxonomy" id="944289"/>
    <lineage>
        <taxon>Eukaryota</taxon>
        <taxon>Fungi</taxon>
        <taxon>Dikarya</taxon>
        <taxon>Basidiomycota</taxon>
        <taxon>Agaricomycotina</taxon>
        <taxon>Agaricomycetes</taxon>
        <taxon>Agaricomycetidae</taxon>
        <taxon>Agaricales</taxon>
        <taxon>Marasmiineae</taxon>
        <taxon>Omphalotaceae</taxon>
        <taxon>Collybiopsis</taxon>
        <taxon>Collybiopsis luxurians</taxon>
    </lineage>
</organism>
<reference evidence="2 3" key="1">
    <citation type="submission" date="2014-04" db="EMBL/GenBank/DDBJ databases">
        <title>Evolutionary Origins and Diversification of the Mycorrhizal Mutualists.</title>
        <authorList>
            <consortium name="DOE Joint Genome Institute"/>
            <consortium name="Mycorrhizal Genomics Consortium"/>
            <person name="Kohler A."/>
            <person name="Kuo A."/>
            <person name="Nagy L.G."/>
            <person name="Floudas D."/>
            <person name="Copeland A."/>
            <person name="Barry K.W."/>
            <person name="Cichocki N."/>
            <person name="Veneault-Fourrey C."/>
            <person name="LaButti K."/>
            <person name="Lindquist E.A."/>
            <person name="Lipzen A."/>
            <person name="Lundell T."/>
            <person name="Morin E."/>
            <person name="Murat C."/>
            <person name="Riley R."/>
            <person name="Ohm R."/>
            <person name="Sun H."/>
            <person name="Tunlid A."/>
            <person name="Henrissat B."/>
            <person name="Grigoriev I.V."/>
            <person name="Hibbett D.S."/>
            <person name="Martin F."/>
        </authorList>
    </citation>
    <scope>NUCLEOTIDE SEQUENCE [LARGE SCALE GENOMIC DNA]</scope>
    <source>
        <strain evidence="2 3">FD-317 M1</strain>
    </source>
</reference>
<feature type="compositionally biased region" description="Low complexity" evidence="1">
    <location>
        <begin position="132"/>
        <end position="142"/>
    </location>
</feature>
<accession>A0A0D0CPM6</accession>
<sequence length="203" mass="22496">MEHIGVIDQCQLRTTNSAAIPFLSPLDLPPSSSLHFLATNQPLFILLFLALLNYHHHRHRNQSLLLPYLVSSNIPFLFIRTCSKGLEKVPSNLTSVISLVVNPDEQLHPLASPPKSISSMSSTSIRTNAAGSPPSSSSSSPSHRYRTLTFTRGTKSSCLYYSHPIYIRSYPCTRTCTHTHTCSGVHQRPHPTARNQCSSTACW</sequence>
<dbReference type="HOGENOM" id="CLU_1349069_0_0_1"/>
<keyword evidence="3" id="KW-1185">Reference proteome</keyword>
<protein>
    <submittedName>
        <fullName evidence="2">Uncharacterized protein</fullName>
    </submittedName>
</protein>
<gene>
    <name evidence="2" type="ORF">GYMLUDRAFT_596557</name>
</gene>
<dbReference type="Proteomes" id="UP000053593">
    <property type="component" value="Unassembled WGS sequence"/>
</dbReference>
<name>A0A0D0CPM6_9AGAR</name>
<evidence type="ECO:0000313" key="3">
    <source>
        <dbReference type="Proteomes" id="UP000053593"/>
    </source>
</evidence>
<proteinExistence type="predicted"/>
<dbReference type="AlphaFoldDB" id="A0A0D0CPM6"/>
<dbReference type="EMBL" id="KN834773">
    <property type="protein sequence ID" value="KIK60827.1"/>
    <property type="molecule type" value="Genomic_DNA"/>
</dbReference>